<feature type="domain" description="Tyr recombinase" evidence="6">
    <location>
        <begin position="209"/>
        <end position="380"/>
    </location>
</feature>
<dbReference type="PROSITE" id="PS51898">
    <property type="entry name" value="TYR_RECOMBINASE"/>
    <property type="match status" value="1"/>
</dbReference>
<reference evidence="7" key="2">
    <citation type="submission" date="2020-09" db="EMBL/GenBank/DDBJ databases">
        <authorList>
            <person name="Sun Q."/>
            <person name="Zhou Y."/>
        </authorList>
    </citation>
    <scope>NUCLEOTIDE SEQUENCE</scope>
    <source>
        <strain evidence="7">CGMCC 1.15725</strain>
    </source>
</reference>
<dbReference type="Pfam" id="PF00589">
    <property type="entry name" value="Phage_integrase"/>
    <property type="match status" value="1"/>
</dbReference>
<dbReference type="EMBL" id="BMJQ01000010">
    <property type="protein sequence ID" value="GGF29081.1"/>
    <property type="molecule type" value="Genomic_DNA"/>
</dbReference>
<dbReference type="Gene3D" id="1.10.443.10">
    <property type="entry name" value="Intergrase catalytic core"/>
    <property type="match status" value="1"/>
</dbReference>
<comment type="similarity">
    <text evidence="1">Belongs to the 'phage' integrase family.</text>
</comment>
<dbReference type="GO" id="GO:0006310">
    <property type="term" value="P:DNA recombination"/>
    <property type="evidence" value="ECO:0007669"/>
    <property type="project" value="UniProtKB-KW"/>
</dbReference>
<feature type="compositionally biased region" description="Basic and acidic residues" evidence="5">
    <location>
        <begin position="148"/>
        <end position="164"/>
    </location>
</feature>
<dbReference type="SUPFAM" id="SSF56349">
    <property type="entry name" value="DNA breaking-rejoining enzymes"/>
    <property type="match status" value="1"/>
</dbReference>
<evidence type="ECO:0000313" key="8">
    <source>
        <dbReference type="Proteomes" id="UP000646365"/>
    </source>
</evidence>
<protein>
    <submittedName>
        <fullName evidence="7">Phage-related integrase</fullName>
    </submittedName>
</protein>
<dbReference type="InterPro" id="IPR011010">
    <property type="entry name" value="DNA_brk_join_enz"/>
</dbReference>
<keyword evidence="8" id="KW-1185">Reference proteome</keyword>
<evidence type="ECO:0000313" key="7">
    <source>
        <dbReference type="EMBL" id="GGF29081.1"/>
    </source>
</evidence>
<dbReference type="PANTHER" id="PTHR30349:SF64">
    <property type="entry name" value="PROPHAGE INTEGRASE INTD-RELATED"/>
    <property type="match status" value="1"/>
</dbReference>
<dbReference type="InterPro" id="IPR050090">
    <property type="entry name" value="Tyrosine_recombinase_XerCD"/>
</dbReference>
<reference evidence="7" key="1">
    <citation type="journal article" date="2014" name="Int. J. Syst. Evol. Microbiol.">
        <title>Complete genome sequence of Corynebacterium casei LMG S-19264T (=DSM 44701T), isolated from a smear-ripened cheese.</title>
        <authorList>
            <consortium name="US DOE Joint Genome Institute (JGI-PGF)"/>
            <person name="Walter F."/>
            <person name="Albersmeier A."/>
            <person name="Kalinowski J."/>
            <person name="Ruckert C."/>
        </authorList>
    </citation>
    <scope>NUCLEOTIDE SEQUENCE</scope>
    <source>
        <strain evidence="7">CGMCC 1.15725</strain>
    </source>
</reference>
<dbReference type="AlphaFoldDB" id="A0A8J2YVT1"/>
<evidence type="ECO:0000256" key="4">
    <source>
        <dbReference type="ARBA" id="ARBA00023172"/>
    </source>
</evidence>
<gene>
    <name evidence="7" type="primary">orf35</name>
    <name evidence="7" type="ORF">GCM10011611_38950</name>
</gene>
<evidence type="ECO:0000256" key="5">
    <source>
        <dbReference type="SAM" id="MobiDB-lite"/>
    </source>
</evidence>
<evidence type="ECO:0000259" key="6">
    <source>
        <dbReference type="PROSITE" id="PS51898"/>
    </source>
</evidence>
<dbReference type="InterPro" id="IPR002104">
    <property type="entry name" value="Integrase_catalytic"/>
</dbReference>
<evidence type="ECO:0000256" key="1">
    <source>
        <dbReference type="ARBA" id="ARBA00008857"/>
    </source>
</evidence>
<sequence>MISKGCALGYRKSARGGNWIARFRDDAGKQHYHALGAADDAMDSDGGALVLSYAEAQRRADDWFKLAARGFEEAVAPTGPYTVKDALTDYATAYKRRGGKAADTMQSSIDALIVPPLGSIALSKLTRRKIENWHEALSTTPARLRTKPGKEQNFREKDETPEGVRRRRSTANRVLTILKAALNHAMADRKTATDEAWRTVKPFREVDAARVRYLNDQEAQRLVNACDKDFRPLVQAALLTGARYGELVVLTVGDFNPDAGTVHIRFSKGGKARHIVLSDEGKSFFADRTAGKTAANRMFARADGDAWGVSHQKRPFADAVKAAKLGKLTFHELRHSYASRLVMAGAPLPVVAAQLGHSDTRMVEKHYGHMSKNYVADTVRAHFGNMGLVQPTNVASMRRAAD</sequence>
<accession>A0A8J2YVT1</accession>
<dbReference type="InterPro" id="IPR013762">
    <property type="entry name" value="Integrase-like_cat_sf"/>
</dbReference>
<keyword evidence="3" id="KW-0238">DNA-binding</keyword>
<name>A0A8J2YVT1_9PROT</name>
<organism evidence="7 8">
    <name type="scientific">Aliidongia dinghuensis</name>
    <dbReference type="NCBI Taxonomy" id="1867774"/>
    <lineage>
        <taxon>Bacteria</taxon>
        <taxon>Pseudomonadati</taxon>
        <taxon>Pseudomonadota</taxon>
        <taxon>Alphaproteobacteria</taxon>
        <taxon>Rhodospirillales</taxon>
        <taxon>Dongiaceae</taxon>
        <taxon>Aliidongia</taxon>
    </lineage>
</organism>
<dbReference type="Proteomes" id="UP000646365">
    <property type="component" value="Unassembled WGS sequence"/>
</dbReference>
<dbReference type="GO" id="GO:0003677">
    <property type="term" value="F:DNA binding"/>
    <property type="evidence" value="ECO:0007669"/>
    <property type="project" value="UniProtKB-KW"/>
</dbReference>
<dbReference type="CDD" id="cd00796">
    <property type="entry name" value="INT_Rci_Hp1_C"/>
    <property type="match status" value="1"/>
</dbReference>
<comment type="caution">
    <text evidence="7">The sequence shown here is derived from an EMBL/GenBank/DDBJ whole genome shotgun (WGS) entry which is preliminary data.</text>
</comment>
<evidence type="ECO:0000256" key="3">
    <source>
        <dbReference type="ARBA" id="ARBA00023125"/>
    </source>
</evidence>
<evidence type="ECO:0000256" key="2">
    <source>
        <dbReference type="ARBA" id="ARBA00022908"/>
    </source>
</evidence>
<dbReference type="InterPro" id="IPR010998">
    <property type="entry name" value="Integrase_recombinase_N"/>
</dbReference>
<dbReference type="GO" id="GO:0015074">
    <property type="term" value="P:DNA integration"/>
    <property type="evidence" value="ECO:0007669"/>
    <property type="project" value="UniProtKB-KW"/>
</dbReference>
<dbReference type="PANTHER" id="PTHR30349">
    <property type="entry name" value="PHAGE INTEGRASE-RELATED"/>
    <property type="match status" value="1"/>
</dbReference>
<feature type="region of interest" description="Disordered" evidence="5">
    <location>
        <begin position="144"/>
        <end position="168"/>
    </location>
</feature>
<keyword evidence="4" id="KW-0233">DNA recombination</keyword>
<proteinExistence type="inferred from homology"/>
<dbReference type="Gene3D" id="1.10.150.130">
    <property type="match status" value="1"/>
</dbReference>
<keyword evidence="2" id="KW-0229">DNA integration</keyword>